<dbReference type="Proteomes" id="UP000308018">
    <property type="component" value="Unassembled WGS sequence"/>
</dbReference>
<gene>
    <name evidence="1" type="ORF">FC057_05780</name>
</gene>
<dbReference type="EMBL" id="SYVV01000006">
    <property type="protein sequence ID" value="TKG35517.1"/>
    <property type="molecule type" value="Genomic_DNA"/>
</dbReference>
<name>A0AB38NUT6_9VIBR</name>
<reference evidence="1 2" key="1">
    <citation type="submission" date="2019-04" db="EMBL/GenBank/DDBJ databases">
        <title>A reverse ecology approach based on a biological definition of microbial populations.</title>
        <authorList>
            <person name="Arevalo P."/>
            <person name="Vaninsberghe D."/>
            <person name="Elsherbini J."/>
            <person name="Gore J."/>
            <person name="Polz M."/>
        </authorList>
    </citation>
    <scope>NUCLEOTIDE SEQUENCE [LARGE SCALE GENOMIC DNA]</scope>
    <source>
        <strain evidence="1 2">10N.222.45.A8</strain>
    </source>
</reference>
<sequence>MERNGLFFISLNINIKMLIYALSKVSLDCLRLADEVGYREALNRVCAAREVVLGTGSEGDSNKKAAKKAALNEKVVCRF</sequence>
<accession>A0AB38NUT6</accession>
<dbReference type="AlphaFoldDB" id="A0AB38NUT6"/>
<comment type="caution">
    <text evidence="1">The sequence shown here is derived from an EMBL/GenBank/DDBJ whole genome shotgun (WGS) entry which is preliminary data.</text>
</comment>
<evidence type="ECO:0000313" key="2">
    <source>
        <dbReference type="Proteomes" id="UP000308018"/>
    </source>
</evidence>
<evidence type="ECO:0000313" key="1">
    <source>
        <dbReference type="EMBL" id="TKG35517.1"/>
    </source>
</evidence>
<proteinExistence type="predicted"/>
<organism evidence="1 2">
    <name type="scientific">Vibrio tasmaniensis</name>
    <dbReference type="NCBI Taxonomy" id="212663"/>
    <lineage>
        <taxon>Bacteria</taxon>
        <taxon>Pseudomonadati</taxon>
        <taxon>Pseudomonadota</taxon>
        <taxon>Gammaproteobacteria</taxon>
        <taxon>Vibrionales</taxon>
        <taxon>Vibrionaceae</taxon>
        <taxon>Vibrio</taxon>
    </lineage>
</organism>
<protein>
    <submittedName>
        <fullName evidence="1">Arginine deiminase</fullName>
    </submittedName>
</protein>